<evidence type="ECO:0000313" key="7">
    <source>
        <dbReference type="EMBL" id="MFD1517695.1"/>
    </source>
</evidence>
<dbReference type="InterPro" id="IPR012133">
    <property type="entry name" value="Alpha-hydoxy_acid_DH_FMN"/>
</dbReference>
<evidence type="ECO:0000313" key="8">
    <source>
        <dbReference type="Proteomes" id="UP001597114"/>
    </source>
</evidence>
<feature type="domain" description="FMN hydroxy acid dehydrogenase" evidence="6">
    <location>
        <begin position="1"/>
        <end position="377"/>
    </location>
</feature>
<protein>
    <submittedName>
        <fullName evidence="7">Alpha-hydroxy acid oxidase</fullName>
        <ecNumber evidence="7">1.-.-.-</ecNumber>
    </submittedName>
</protein>
<dbReference type="PIRSF" id="PIRSF000138">
    <property type="entry name" value="Al-hdrx_acd_dh"/>
    <property type="match status" value="1"/>
</dbReference>
<evidence type="ECO:0000256" key="5">
    <source>
        <dbReference type="ARBA" id="ARBA00024042"/>
    </source>
</evidence>
<keyword evidence="2" id="KW-0285">Flavoprotein</keyword>
<evidence type="ECO:0000256" key="2">
    <source>
        <dbReference type="ARBA" id="ARBA00022630"/>
    </source>
</evidence>
<reference evidence="8" key="1">
    <citation type="journal article" date="2019" name="Int. J. Syst. Evol. Microbiol.">
        <title>The Global Catalogue of Microorganisms (GCM) 10K type strain sequencing project: providing services to taxonomists for standard genome sequencing and annotation.</title>
        <authorList>
            <consortium name="The Broad Institute Genomics Platform"/>
            <consortium name="The Broad Institute Genome Sequencing Center for Infectious Disease"/>
            <person name="Wu L."/>
            <person name="Ma J."/>
        </authorList>
    </citation>
    <scope>NUCLEOTIDE SEQUENCE [LARGE SCALE GENOMIC DNA]</scope>
    <source>
        <strain evidence="8">CCM 7043</strain>
    </source>
</reference>
<dbReference type="SUPFAM" id="SSF51395">
    <property type="entry name" value="FMN-linked oxidoreductases"/>
    <property type="match status" value="1"/>
</dbReference>
<keyword evidence="4 7" id="KW-0560">Oxidoreductase</keyword>
<dbReference type="GO" id="GO:0016491">
    <property type="term" value="F:oxidoreductase activity"/>
    <property type="evidence" value="ECO:0007669"/>
    <property type="project" value="UniProtKB-KW"/>
</dbReference>
<dbReference type="Proteomes" id="UP001597114">
    <property type="component" value="Unassembled WGS sequence"/>
</dbReference>
<dbReference type="CDD" id="cd02809">
    <property type="entry name" value="alpha_hydroxyacid_oxid_FMN"/>
    <property type="match status" value="1"/>
</dbReference>
<dbReference type="PANTHER" id="PTHR10578">
    <property type="entry name" value="S -2-HYDROXY-ACID OXIDASE-RELATED"/>
    <property type="match status" value="1"/>
</dbReference>
<keyword evidence="8" id="KW-1185">Reference proteome</keyword>
<comment type="caution">
    <text evidence="7">The sequence shown here is derived from an EMBL/GenBank/DDBJ whole genome shotgun (WGS) entry which is preliminary data.</text>
</comment>
<dbReference type="EC" id="1.-.-.-" evidence="7"/>
<comment type="cofactor">
    <cofactor evidence="1">
        <name>FMN</name>
        <dbReference type="ChEBI" id="CHEBI:58210"/>
    </cofactor>
</comment>
<dbReference type="EMBL" id="JBHUCO010000009">
    <property type="protein sequence ID" value="MFD1517695.1"/>
    <property type="molecule type" value="Genomic_DNA"/>
</dbReference>
<dbReference type="PANTHER" id="PTHR10578:SF107">
    <property type="entry name" value="2-HYDROXYACID OXIDASE 1"/>
    <property type="match status" value="1"/>
</dbReference>
<evidence type="ECO:0000256" key="1">
    <source>
        <dbReference type="ARBA" id="ARBA00001917"/>
    </source>
</evidence>
<dbReference type="Pfam" id="PF01070">
    <property type="entry name" value="FMN_dh"/>
    <property type="match status" value="1"/>
</dbReference>
<dbReference type="InterPro" id="IPR037396">
    <property type="entry name" value="FMN_HAD"/>
</dbReference>
<name>A0ABW4EU24_9PSEU</name>
<accession>A0ABW4EU24</accession>
<evidence type="ECO:0000256" key="4">
    <source>
        <dbReference type="ARBA" id="ARBA00023002"/>
    </source>
</evidence>
<comment type="similarity">
    <text evidence="5">Belongs to the FMN-dependent alpha-hydroxy acid dehydrogenase family.</text>
</comment>
<keyword evidence="3" id="KW-0288">FMN</keyword>
<evidence type="ECO:0000259" key="6">
    <source>
        <dbReference type="PROSITE" id="PS51349"/>
    </source>
</evidence>
<dbReference type="RefSeq" id="WP_344721378.1">
    <property type="nucleotide sequence ID" value="NZ_BAAAUS010000007.1"/>
</dbReference>
<sequence length="393" mass="42447">MRLSDAHSAGDMRRFARRRLPRAVFDVIDAGAGDELTLRWNRESFDRISLRPRALVDVKKVDTTTTILGDPVSMPMMLAPCSFARMCSSAAEPAVARAAGRAGTLYAVPGGSGERPEIVAQSATGPLWYQLYMKPDHQANVELLDTIERAGYRTLCVTIDTAIKPYRERDLHNKISLPVTPSPRLLLAGLSRPLWSKDFLLGNSAGFDLMAARRAYNNFADAIMHIKSVTAEEISWLRDRWKGPLVIKGVLRGEEVPRMIDLGVDGIVVSNHGGRNLDGAPATIDVLAEVVEAAAGRAEVFLDSGVRRGTDVVKALALGAQAVLVGRPYMYALAAGGERGVDRMIELLRNEIIRAMSFVGATSVAEIDASLINPGTAPSRVDPGTDPALASVH</sequence>
<gene>
    <name evidence="7" type="ORF">ACFSJD_09365</name>
</gene>
<proteinExistence type="inferred from homology"/>
<dbReference type="InterPro" id="IPR000262">
    <property type="entry name" value="FMN-dep_DH"/>
</dbReference>
<dbReference type="PROSITE" id="PS51349">
    <property type="entry name" value="FMN_HYDROXY_ACID_DH_2"/>
    <property type="match status" value="1"/>
</dbReference>
<organism evidence="7 8">
    <name type="scientific">Pseudonocardia yunnanensis</name>
    <dbReference type="NCBI Taxonomy" id="58107"/>
    <lineage>
        <taxon>Bacteria</taxon>
        <taxon>Bacillati</taxon>
        <taxon>Actinomycetota</taxon>
        <taxon>Actinomycetes</taxon>
        <taxon>Pseudonocardiales</taxon>
        <taxon>Pseudonocardiaceae</taxon>
        <taxon>Pseudonocardia</taxon>
    </lineage>
</organism>
<dbReference type="Gene3D" id="3.20.20.70">
    <property type="entry name" value="Aldolase class I"/>
    <property type="match status" value="1"/>
</dbReference>
<evidence type="ECO:0000256" key="3">
    <source>
        <dbReference type="ARBA" id="ARBA00022643"/>
    </source>
</evidence>
<dbReference type="InterPro" id="IPR013785">
    <property type="entry name" value="Aldolase_TIM"/>
</dbReference>